<keyword evidence="3" id="KW-1185">Reference proteome</keyword>
<comment type="caution">
    <text evidence="1">The sequence shown here is derived from an EMBL/GenBank/DDBJ whole genome shotgun (WGS) entry which is preliminary data.</text>
</comment>
<accession>A0A5J9SNV3</accession>
<dbReference type="Proteomes" id="UP000324897">
    <property type="component" value="Chromosome 2"/>
</dbReference>
<proteinExistence type="predicted"/>
<dbReference type="EMBL" id="RWGY01000013">
    <property type="protein sequence ID" value="TVU25575.1"/>
    <property type="molecule type" value="Genomic_DNA"/>
</dbReference>
<protein>
    <submittedName>
        <fullName evidence="1">Uncharacterized protein</fullName>
    </submittedName>
</protein>
<gene>
    <name evidence="2" type="ORF">EJB05_28076</name>
    <name evidence="1" type="ORF">EJB05_53952</name>
</gene>
<organism evidence="1 3">
    <name type="scientific">Eragrostis curvula</name>
    <name type="common">weeping love grass</name>
    <dbReference type="NCBI Taxonomy" id="38414"/>
    <lineage>
        <taxon>Eukaryota</taxon>
        <taxon>Viridiplantae</taxon>
        <taxon>Streptophyta</taxon>
        <taxon>Embryophyta</taxon>
        <taxon>Tracheophyta</taxon>
        <taxon>Spermatophyta</taxon>
        <taxon>Magnoliopsida</taxon>
        <taxon>Liliopsida</taxon>
        <taxon>Poales</taxon>
        <taxon>Poaceae</taxon>
        <taxon>PACMAD clade</taxon>
        <taxon>Chloridoideae</taxon>
        <taxon>Eragrostideae</taxon>
        <taxon>Eragrostidinae</taxon>
        <taxon>Eragrostis</taxon>
    </lineage>
</organism>
<dbReference type="EMBL" id="RWGY01000566">
    <property type="protein sequence ID" value="TVU00617.1"/>
    <property type="molecule type" value="Genomic_DNA"/>
</dbReference>
<reference evidence="1 3" key="1">
    <citation type="journal article" date="2019" name="Sci. Rep.">
        <title>A high-quality genome of Eragrostis curvula grass provides insights into Poaceae evolution and supports new strategies to enhance forage quality.</title>
        <authorList>
            <person name="Carballo J."/>
            <person name="Santos B.A.C.M."/>
            <person name="Zappacosta D."/>
            <person name="Garbus I."/>
            <person name="Selva J.P."/>
            <person name="Gallo C.A."/>
            <person name="Diaz A."/>
            <person name="Albertini E."/>
            <person name="Caccamo M."/>
            <person name="Echenique V."/>
        </authorList>
    </citation>
    <scope>NUCLEOTIDE SEQUENCE [LARGE SCALE GENOMIC DNA]</scope>
    <source>
        <strain evidence="3">cv. Victoria</strain>
        <tissue evidence="1">Leaf</tissue>
    </source>
</reference>
<evidence type="ECO:0000313" key="2">
    <source>
        <dbReference type="EMBL" id="TVU25575.1"/>
    </source>
</evidence>
<dbReference type="Gramene" id="TVU00617">
    <property type="protein sequence ID" value="TVU00617"/>
    <property type="gene ID" value="EJB05_53952"/>
</dbReference>
<evidence type="ECO:0000313" key="3">
    <source>
        <dbReference type="Proteomes" id="UP000324897"/>
    </source>
</evidence>
<evidence type="ECO:0000313" key="1">
    <source>
        <dbReference type="EMBL" id="TVU00617.1"/>
    </source>
</evidence>
<name>A0A5J9SNV3_9POAL</name>
<sequence length="64" mass="7029">MKSNAEWCPGLKKQALALISSVIIEVVRLSNDISVVTLPTICLTINKKYGCFLDMPSKTGMVRC</sequence>
<dbReference type="AlphaFoldDB" id="A0A5J9SNV3"/>
<feature type="non-terminal residue" evidence="1">
    <location>
        <position position="1"/>
    </location>
</feature>
<dbReference type="Gramene" id="TVU25575">
    <property type="protein sequence ID" value="TVU25575"/>
    <property type="gene ID" value="EJB05_28076"/>
</dbReference>